<feature type="compositionally biased region" description="Basic and acidic residues" evidence="10">
    <location>
        <begin position="139"/>
        <end position="149"/>
    </location>
</feature>
<evidence type="ECO:0000256" key="4">
    <source>
        <dbReference type="ARBA" id="ARBA00022833"/>
    </source>
</evidence>
<dbReference type="Pfam" id="PF01096">
    <property type="entry name" value="Zn_ribbon_TFIIS"/>
    <property type="match status" value="1"/>
</dbReference>
<evidence type="ECO:0000313" key="14">
    <source>
        <dbReference type="EMBL" id="KAF2674208.1"/>
    </source>
</evidence>
<feature type="domain" description="TFIIS-type" evidence="11">
    <location>
        <begin position="278"/>
        <end position="318"/>
    </location>
</feature>
<evidence type="ECO:0000313" key="15">
    <source>
        <dbReference type="Proteomes" id="UP000799302"/>
    </source>
</evidence>
<organism evidence="14 15">
    <name type="scientific">Microthyrium microscopicum</name>
    <dbReference type="NCBI Taxonomy" id="703497"/>
    <lineage>
        <taxon>Eukaryota</taxon>
        <taxon>Fungi</taxon>
        <taxon>Dikarya</taxon>
        <taxon>Ascomycota</taxon>
        <taxon>Pezizomycotina</taxon>
        <taxon>Dothideomycetes</taxon>
        <taxon>Dothideomycetes incertae sedis</taxon>
        <taxon>Microthyriales</taxon>
        <taxon>Microthyriaceae</taxon>
        <taxon>Microthyrium</taxon>
    </lineage>
</organism>
<dbReference type="FunFam" id="1.10.472.30:FF:000003">
    <property type="entry name" value="Transcription elongation factor S-II"/>
    <property type="match status" value="1"/>
</dbReference>
<name>A0A6A6USZ1_9PEZI</name>
<dbReference type="InterPro" id="IPR003617">
    <property type="entry name" value="TFIIS/CRSP70_N_sub"/>
</dbReference>
<keyword evidence="15" id="KW-1185">Reference proteome</keyword>
<dbReference type="SUPFAM" id="SSF57783">
    <property type="entry name" value="Zinc beta-ribbon"/>
    <property type="match status" value="1"/>
</dbReference>
<dbReference type="Gene3D" id="1.20.930.10">
    <property type="entry name" value="Conserved domain common to transcription factors TFIIS, elongin A, CRSP70"/>
    <property type="match status" value="1"/>
</dbReference>
<keyword evidence="14" id="KW-0251">Elongation factor</keyword>
<feature type="region of interest" description="Disordered" evidence="10">
    <location>
        <begin position="83"/>
        <end position="149"/>
    </location>
</feature>
<reference evidence="14" key="1">
    <citation type="journal article" date="2020" name="Stud. Mycol.">
        <title>101 Dothideomycetes genomes: a test case for predicting lifestyles and emergence of pathogens.</title>
        <authorList>
            <person name="Haridas S."/>
            <person name="Albert R."/>
            <person name="Binder M."/>
            <person name="Bloem J."/>
            <person name="Labutti K."/>
            <person name="Salamov A."/>
            <person name="Andreopoulos B."/>
            <person name="Baker S."/>
            <person name="Barry K."/>
            <person name="Bills G."/>
            <person name="Bluhm B."/>
            <person name="Cannon C."/>
            <person name="Castanera R."/>
            <person name="Culley D."/>
            <person name="Daum C."/>
            <person name="Ezra D."/>
            <person name="Gonzalez J."/>
            <person name="Henrissat B."/>
            <person name="Kuo A."/>
            <person name="Liang C."/>
            <person name="Lipzen A."/>
            <person name="Lutzoni F."/>
            <person name="Magnuson J."/>
            <person name="Mondo S."/>
            <person name="Nolan M."/>
            <person name="Ohm R."/>
            <person name="Pangilinan J."/>
            <person name="Park H.-J."/>
            <person name="Ramirez L."/>
            <person name="Alfaro M."/>
            <person name="Sun H."/>
            <person name="Tritt A."/>
            <person name="Yoshinaga Y."/>
            <person name="Zwiers L.-H."/>
            <person name="Turgeon B."/>
            <person name="Goodwin S."/>
            <person name="Spatafora J."/>
            <person name="Crous P."/>
            <person name="Grigoriev I."/>
        </authorList>
    </citation>
    <scope>NUCLEOTIDE SEQUENCE</scope>
    <source>
        <strain evidence="14">CBS 115976</strain>
    </source>
</reference>
<dbReference type="GO" id="GO:0000977">
    <property type="term" value="F:RNA polymerase II transcription regulatory region sequence-specific DNA binding"/>
    <property type="evidence" value="ECO:0007669"/>
    <property type="project" value="TreeGrafter"/>
</dbReference>
<evidence type="ECO:0000256" key="8">
    <source>
        <dbReference type="RuleBase" id="RU368078"/>
    </source>
</evidence>
<dbReference type="AlphaFoldDB" id="A0A6A6USZ1"/>
<dbReference type="OrthoDB" id="44867at2759"/>
<dbReference type="InterPro" id="IPR035100">
    <property type="entry name" value="TF_IIS-typ"/>
</dbReference>
<dbReference type="SMART" id="SM00440">
    <property type="entry name" value="ZnF_C2C2"/>
    <property type="match status" value="1"/>
</dbReference>
<evidence type="ECO:0000256" key="3">
    <source>
        <dbReference type="ARBA" id="ARBA00022771"/>
    </source>
</evidence>
<dbReference type="PANTHER" id="PTHR11477">
    <property type="entry name" value="TRANSCRIPTION FACTOR S-II ZINC FINGER DOMAIN-CONTAINING PROTEIN"/>
    <property type="match status" value="1"/>
</dbReference>
<keyword evidence="14" id="KW-0648">Protein biosynthesis</keyword>
<feature type="domain" description="TFIIS central" evidence="13">
    <location>
        <begin position="160"/>
        <end position="275"/>
    </location>
</feature>
<keyword evidence="9" id="KW-0175">Coiled coil</keyword>
<evidence type="ECO:0000256" key="9">
    <source>
        <dbReference type="SAM" id="Coils"/>
    </source>
</evidence>
<dbReference type="Gene3D" id="1.10.472.30">
    <property type="entry name" value="Transcription elongation factor S-II, central domain"/>
    <property type="match status" value="1"/>
</dbReference>
<feature type="compositionally biased region" description="Polar residues" evidence="10">
    <location>
        <begin position="87"/>
        <end position="98"/>
    </location>
</feature>
<comment type="similarity">
    <text evidence="8">Belongs to the TFS-II family.</text>
</comment>
<gene>
    <name evidence="14" type="ORF">BT63DRAFT_366702</name>
</gene>
<dbReference type="SMART" id="SM00510">
    <property type="entry name" value="TFS2M"/>
    <property type="match status" value="1"/>
</dbReference>
<evidence type="ECO:0000259" key="12">
    <source>
        <dbReference type="PROSITE" id="PS51319"/>
    </source>
</evidence>
<evidence type="ECO:0000256" key="10">
    <source>
        <dbReference type="SAM" id="MobiDB-lite"/>
    </source>
</evidence>
<dbReference type="PROSITE" id="PS00466">
    <property type="entry name" value="ZF_TFIIS_1"/>
    <property type="match status" value="1"/>
</dbReference>
<feature type="region of interest" description="Disordered" evidence="10">
    <location>
        <begin position="1"/>
        <end position="23"/>
    </location>
</feature>
<dbReference type="InterPro" id="IPR006289">
    <property type="entry name" value="TFSII"/>
</dbReference>
<keyword evidence="3 6" id="KW-0863">Zinc-finger</keyword>
<dbReference type="FunFam" id="2.20.25.10:FF:000001">
    <property type="entry name" value="Probable Transcription elongation factor S-II"/>
    <property type="match status" value="1"/>
</dbReference>
<dbReference type="GO" id="GO:0008270">
    <property type="term" value="F:zinc ion binding"/>
    <property type="evidence" value="ECO:0007669"/>
    <property type="project" value="UniProtKB-UniRule"/>
</dbReference>
<dbReference type="SUPFAM" id="SSF47676">
    <property type="entry name" value="Conserved domain common to transcription factors TFIIS, elongin A, CRSP70"/>
    <property type="match status" value="1"/>
</dbReference>
<dbReference type="InterPro" id="IPR001222">
    <property type="entry name" value="Znf_TFIIS"/>
</dbReference>
<sequence length="320" mass="35063">MALTNREVEQKGRDLAKASTATDANERITSLLADLRKGVVASEELLRSTKIGIVVNKFKSHSDKAIARQAQELVGKWRVDVRGRTASGPQSGTASGASTPRPGGLGVGAHLNGSVSPAARMSSPAAGVVVAKGKSKSSAPKEKRNAKEDGVKWQLTDNATRDSCLKLMYDGLAFMSEEDSSDILRVAKHVEEAAYKTYKPETSDPYKNKMRSLFQNLKNKSNQALRERVLSGDITPLRFVNMTHEELKSAERQAEDARLMKENMDKAMVAEEEKSISVHLTCGKCGQKKVSYTQAQTRSADEPMTTFCECMNCGNRWKFS</sequence>
<evidence type="ECO:0000259" key="11">
    <source>
        <dbReference type="PROSITE" id="PS51133"/>
    </source>
</evidence>
<dbReference type="PROSITE" id="PS51321">
    <property type="entry name" value="TFIIS_CENTRAL"/>
    <property type="match status" value="1"/>
</dbReference>
<protein>
    <recommendedName>
        <fullName evidence="8">Transcription elongation factor</fullName>
    </recommendedName>
</protein>
<dbReference type="PANTHER" id="PTHR11477:SF0">
    <property type="entry name" value="IP08861P-RELATED"/>
    <property type="match status" value="1"/>
</dbReference>
<feature type="domain" description="TFIIS N-terminal" evidence="12">
    <location>
        <begin position="1"/>
        <end position="84"/>
    </location>
</feature>
<dbReference type="PROSITE" id="PS51319">
    <property type="entry name" value="TFIIS_N"/>
    <property type="match status" value="1"/>
</dbReference>
<dbReference type="NCBIfam" id="TIGR01385">
    <property type="entry name" value="TFSII"/>
    <property type="match status" value="1"/>
</dbReference>
<proteinExistence type="inferred from homology"/>
<dbReference type="CDD" id="cd13749">
    <property type="entry name" value="Zn-ribbon_TFIIS"/>
    <property type="match status" value="1"/>
</dbReference>
<evidence type="ECO:0000256" key="2">
    <source>
        <dbReference type="ARBA" id="ARBA00022723"/>
    </source>
</evidence>
<dbReference type="SUPFAM" id="SSF46942">
    <property type="entry name" value="Elongation factor TFIIS domain 2"/>
    <property type="match status" value="1"/>
</dbReference>
<feature type="compositionally biased region" description="Basic and acidic residues" evidence="10">
    <location>
        <begin position="1"/>
        <end position="16"/>
    </location>
</feature>
<dbReference type="Pfam" id="PF07500">
    <property type="entry name" value="TFIIS_M"/>
    <property type="match status" value="1"/>
</dbReference>
<dbReference type="GO" id="GO:0031440">
    <property type="term" value="P:regulation of mRNA 3'-end processing"/>
    <property type="evidence" value="ECO:0007669"/>
    <property type="project" value="TreeGrafter"/>
</dbReference>
<evidence type="ECO:0000256" key="5">
    <source>
        <dbReference type="ARBA" id="ARBA00023242"/>
    </source>
</evidence>
<keyword evidence="8" id="KW-0804">Transcription</keyword>
<dbReference type="EMBL" id="MU004230">
    <property type="protein sequence ID" value="KAF2674208.1"/>
    <property type="molecule type" value="Genomic_DNA"/>
</dbReference>
<dbReference type="GO" id="GO:0031564">
    <property type="term" value="P:transcription antitermination"/>
    <property type="evidence" value="ECO:0007669"/>
    <property type="project" value="TreeGrafter"/>
</dbReference>
<dbReference type="InterPro" id="IPR017923">
    <property type="entry name" value="TFIIS_N"/>
</dbReference>
<keyword evidence="8" id="KW-0805">Transcription regulation</keyword>
<feature type="coiled-coil region" evidence="9">
    <location>
        <begin position="207"/>
        <end position="267"/>
    </location>
</feature>
<dbReference type="GO" id="GO:0003746">
    <property type="term" value="F:translation elongation factor activity"/>
    <property type="evidence" value="ECO:0007669"/>
    <property type="project" value="UniProtKB-KW"/>
</dbReference>
<dbReference type="GO" id="GO:0001139">
    <property type="term" value="F:RNA polymerase II complex recruiting activity"/>
    <property type="evidence" value="ECO:0007669"/>
    <property type="project" value="TreeGrafter"/>
</dbReference>
<dbReference type="PIRSF" id="PIRSF006704">
    <property type="entry name" value="TF_IIS"/>
    <property type="match status" value="1"/>
</dbReference>
<dbReference type="Proteomes" id="UP000799302">
    <property type="component" value="Unassembled WGS sequence"/>
</dbReference>
<dbReference type="GO" id="GO:0005634">
    <property type="term" value="C:nucleus"/>
    <property type="evidence" value="ECO:0007669"/>
    <property type="project" value="UniProtKB-SubCell"/>
</dbReference>
<accession>A0A6A6USZ1</accession>
<keyword evidence="8" id="KW-0238">DNA-binding</keyword>
<evidence type="ECO:0000256" key="7">
    <source>
        <dbReference type="PROSITE-ProRule" id="PRU00649"/>
    </source>
</evidence>
<dbReference type="InterPro" id="IPR035441">
    <property type="entry name" value="TFIIS/LEDGF_dom_sf"/>
</dbReference>
<dbReference type="PROSITE" id="PS51133">
    <property type="entry name" value="ZF_TFIIS_2"/>
    <property type="match status" value="1"/>
</dbReference>
<evidence type="ECO:0000259" key="13">
    <source>
        <dbReference type="PROSITE" id="PS51321"/>
    </source>
</evidence>
<dbReference type="GO" id="GO:0006362">
    <property type="term" value="P:transcription elongation by RNA polymerase I"/>
    <property type="evidence" value="ECO:0007669"/>
    <property type="project" value="TreeGrafter"/>
</dbReference>
<dbReference type="Pfam" id="PF08711">
    <property type="entry name" value="Med26"/>
    <property type="match status" value="1"/>
</dbReference>
<comment type="subcellular location">
    <subcellularLocation>
        <location evidence="1 7 8">Nucleus</location>
    </subcellularLocation>
</comment>
<dbReference type="InterPro" id="IPR003618">
    <property type="entry name" value="TFIIS_cen_dom"/>
</dbReference>
<dbReference type="InterPro" id="IPR036575">
    <property type="entry name" value="TFIIS_cen_dom_sf"/>
</dbReference>
<keyword evidence="2 8" id="KW-0479">Metal-binding</keyword>
<keyword evidence="5 7" id="KW-0539">Nucleus</keyword>
<evidence type="ECO:0000256" key="6">
    <source>
        <dbReference type="PROSITE-ProRule" id="PRU00472"/>
    </source>
</evidence>
<keyword evidence="4 8" id="KW-0862">Zinc</keyword>
<dbReference type="GO" id="GO:0006368">
    <property type="term" value="P:transcription elongation by RNA polymerase II"/>
    <property type="evidence" value="ECO:0007669"/>
    <property type="project" value="InterPro"/>
</dbReference>
<comment type="function">
    <text evidence="8">Necessary for efficient RNA polymerase II transcription elongation past template-encoded arresting sites.</text>
</comment>
<evidence type="ECO:0000256" key="1">
    <source>
        <dbReference type="ARBA" id="ARBA00004123"/>
    </source>
</evidence>
<dbReference type="SMART" id="SM00509">
    <property type="entry name" value="TFS2N"/>
    <property type="match status" value="1"/>
</dbReference>
<dbReference type="Gene3D" id="2.20.25.10">
    <property type="match status" value="1"/>
</dbReference>